<protein>
    <submittedName>
        <fullName evidence="1">Uncharacterized protein</fullName>
    </submittedName>
</protein>
<comment type="caution">
    <text evidence="1">The sequence shown here is derived from an EMBL/GenBank/DDBJ whole genome shotgun (WGS) entry which is preliminary data.</text>
</comment>
<proteinExistence type="predicted"/>
<keyword evidence="2" id="KW-1185">Reference proteome</keyword>
<dbReference type="EMBL" id="QTSX02004469">
    <property type="protein sequence ID" value="KAJ9064457.1"/>
    <property type="molecule type" value="Genomic_DNA"/>
</dbReference>
<name>A0ACC2SQS0_9FUNG</name>
<organism evidence="1 2">
    <name type="scientific">Entomophthora muscae</name>
    <dbReference type="NCBI Taxonomy" id="34485"/>
    <lineage>
        <taxon>Eukaryota</taxon>
        <taxon>Fungi</taxon>
        <taxon>Fungi incertae sedis</taxon>
        <taxon>Zoopagomycota</taxon>
        <taxon>Entomophthoromycotina</taxon>
        <taxon>Entomophthoromycetes</taxon>
        <taxon>Entomophthorales</taxon>
        <taxon>Entomophthoraceae</taxon>
        <taxon>Entomophthora</taxon>
    </lineage>
</organism>
<evidence type="ECO:0000313" key="1">
    <source>
        <dbReference type="EMBL" id="KAJ9064457.1"/>
    </source>
</evidence>
<reference evidence="1" key="1">
    <citation type="submission" date="2022-04" db="EMBL/GenBank/DDBJ databases">
        <title>Genome of the entomopathogenic fungus Entomophthora muscae.</title>
        <authorList>
            <person name="Elya C."/>
            <person name="Lovett B.R."/>
            <person name="Lee E."/>
            <person name="Macias A.M."/>
            <person name="Hajek A.E."/>
            <person name="De Bivort B.L."/>
            <person name="Kasson M.T."/>
            <person name="De Fine Licht H.H."/>
            <person name="Stajich J.E."/>
        </authorList>
    </citation>
    <scope>NUCLEOTIDE SEQUENCE</scope>
    <source>
        <strain evidence="1">Berkeley</strain>
    </source>
</reference>
<accession>A0ACC2SQS0</accession>
<sequence>MLGWVCVVIAIVLLFLKSGTVVQEKNNAVGSGGEMKQAQFKPKNLASLVSGHQSKRATRLLFNSKGNYGFNLPQELGQQLYWTGKGDFSKLHKREDIAQPQNPHTCTPDVLMHNDFGACFVKSGEGYMIPSFIHRSPPFTCKKRMCTITATFNLSNTIPFNNLSPENVLKITQPTSVLELAYPTNKTTLTISRTFMGPGTRVIMLKPIFWSIKGIYLPTVPFDFPKPNQTFVAAEFLMLVNGQIDAIYTLHTPNQASNIP</sequence>
<dbReference type="Proteomes" id="UP001165960">
    <property type="component" value="Unassembled WGS sequence"/>
</dbReference>
<evidence type="ECO:0000313" key="2">
    <source>
        <dbReference type="Proteomes" id="UP001165960"/>
    </source>
</evidence>
<gene>
    <name evidence="1" type="ORF">DSO57_1030439</name>
</gene>